<evidence type="ECO:0000313" key="2">
    <source>
        <dbReference type="Proteomes" id="UP001279734"/>
    </source>
</evidence>
<comment type="caution">
    <text evidence="1">The sequence shown here is derived from an EMBL/GenBank/DDBJ whole genome shotgun (WGS) entry which is preliminary data.</text>
</comment>
<gene>
    <name evidence="1" type="ORF">Nepgr_008743</name>
</gene>
<accession>A0AAD3S980</accession>
<name>A0AAD3S980_NEPGR</name>
<dbReference type="AlphaFoldDB" id="A0AAD3S980"/>
<reference evidence="1" key="1">
    <citation type="submission" date="2023-05" db="EMBL/GenBank/DDBJ databases">
        <title>Nepenthes gracilis genome sequencing.</title>
        <authorList>
            <person name="Fukushima K."/>
        </authorList>
    </citation>
    <scope>NUCLEOTIDE SEQUENCE</scope>
    <source>
        <strain evidence="1">SING2019-196</strain>
    </source>
</reference>
<keyword evidence="2" id="KW-1185">Reference proteome</keyword>
<dbReference type="EMBL" id="BSYO01000006">
    <property type="protein sequence ID" value="GMH06903.1"/>
    <property type="molecule type" value="Genomic_DNA"/>
</dbReference>
<evidence type="ECO:0000313" key="1">
    <source>
        <dbReference type="EMBL" id="GMH06903.1"/>
    </source>
</evidence>
<dbReference type="Proteomes" id="UP001279734">
    <property type="component" value="Unassembled WGS sequence"/>
</dbReference>
<organism evidence="1 2">
    <name type="scientific">Nepenthes gracilis</name>
    <name type="common">Slender pitcher plant</name>
    <dbReference type="NCBI Taxonomy" id="150966"/>
    <lineage>
        <taxon>Eukaryota</taxon>
        <taxon>Viridiplantae</taxon>
        <taxon>Streptophyta</taxon>
        <taxon>Embryophyta</taxon>
        <taxon>Tracheophyta</taxon>
        <taxon>Spermatophyta</taxon>
        <taxon>Magnoliopsida</taxon>
        <taxon>eudicotyledons</taxon>
        <taxon>Gunneridae</taxon>
        <taxon>Pentapetalae</taxon>
        <taxon>Caryophyllales</taxon>
        <taxon>Nepenthaceae</taxon>
        <taxon>Nepenthes</taxon>
    </lineage>
</organism>
<proteinExistence type="predicted"/>
<protein>
    <submittedName>
        <fullName evidence="1">Uncharacterized protein</fullName>
    </submittedName>
</protein>
<sequence length="83" mass="8810">MPGRIFFSAGNSFSALEEEDGLQRTVKTAPFPPCLPSKPSELKVALHVDKLGMAAVAVSGIAGSLVRTLRFVQVVRALGFPNI</sequence>